<name>A0AAD7G864_MYCRO</name>
<gene>
    <name evidence="1" type="ORF">B0H17DRAFT_1080486</name>
</gene>
<dbReference type="SUPFAM" id="SSF144232">
    <property type="entry name" value="HIT/MYND zinc finger-like"/>
    <property type="match status" value="1"/>
</dbReference>
<organism evidence="1 2">
    <name type="scientific">Mycena rosella</name>
    <name type="common">Pink bonnet</name>
    <name type="synonym">Agaricus rosellus</name>
    <dbReference type="NCBI Taxonomy" id="1033263"/>
    <lineage>
        <taxon>Eukaryota</taxon>
        <taxon>Fungi</taxon>
        <taxon>Dikarya</taxon>
        <taxon>Basidiomycota</taxon>
        <taxon>Agaricomycotina</taxon>
        <taxon>Agaricomycetes</taxon>
        <taxon>Agaricomycetidae</taxon>
        <taxon>Agaricales</taxon>
        <taxon>Marasmiineae</taxon>
        <taxon>Mycenaceae</taxon>
        <taxon>Mycena</taxon>
    </lineage>
</organism>
<dbReference type="EMBL" id="JARKIE010000145">
    <property type="protein sequence ID" value="KAJ7676189.1"/>
    <property type="molecule type" value="Genomic_DNA"/>
</dbReference>
<evidence type="ECO:0008006" key="3">
    <source>
        <dbReference type="Google" id="ProtNLM"/>
    </source>
</evidence>
<evidence type="ECO:0000313" key="1">
    <source>
        <dbReference type="EMBL" id="KAJ7676189.1"/>
    </source>
</evidence>
<comment type="caution">
    <text evidence="1">The sequence shown here is derived from an EMBL/GenBank/DDBJ whole genome shotgun (WGS) entry which is preliminary data.</text>
</comment>
<dbReference type="Proteomes" id="UP001221757">
    <property type="component" value="Unassembled WGS sequence"/>
</dbReference>
<evidence type="ECO:0000313" key="2">
    <source>
        <dbReference type="Proteomes" id="UP001221757"/>
    </source>
</evidence>
<dbReference type="Gene3D" id="6.10.140.2220">
    <property type="match status" value="1"/>
</dbReference>
<dbReference type="AlphaFoldDB" id="A0AAD7G864"/>
<proteinExistence type="predicted"/>
<sequence length="180" mass="20301">MPAQPTETCENCTENHIDLRRCAGCSVSKECQKAHWKAYKPYCVSNAELARQAAELGPDYSDSLTAIGKCALNLMNYPERMEQPIAEPRQTVPCFDFLGPSAKAPHTHDIVDADVLPLDALLAHARGILLDKAAIFERNLAPRPRMIRVLLRDRRFPWSYTTPFVFEHLQMCVTRPGRPP</sequence>
<keyword evidence="2" id="KW-1185">Reference proteome</keyword>
<feature type="non-terminal residue" evidence="1">
    <location>
        <position position="180"/>
    </location>
</feature>
<reference evidence="1" key="1">
    <citation type="submission" date="2023-03" db="EMBL/GenBank/DDBJ databases">
        <title>Massive genome expansion in bonnet fungi (Mycena s.s.) driven by repeated elements and novel gene families across ecological guilds.</title>
        <authorList>
            <consortium name="Lawrence Berkeley National Laboratory"/>
            <person name="Harder C.B."/>
            <person name="Miyauchi S."/>
            <person name="Viragh M."/>
            <person name="Kuo A."/>
            <person name="Thoen E."/>
            <person name="Andreopoulos B."/>
            <person name="Lu D."/>
            <person name="Skrede I."/>
            <person name="Drula E."/>
            <person name="Henrissat B."/>
            <person name="Morin E."/>
            <person name="Kohler A."/>
            <person name="Barry K."/>
            <person name="LaButti K."/>
            <person name="Morin E."/>
            <person name="Salamov A."/>
            <person name="Lipzen A."/>
            <person name="Mereny Z."/>
            <person name="Hegedus B."/>
            <person name="Baldrian P."/>
            <person name="Stursova M."/>
            <person name="Weitz H."/>
            <person name="Taylor A."/>
            <person name="Grigoriev I.V."/>
            <person name="Nagy L.G."/>
            <person name="Martin F."/>
            <person name="Kauserud H."/>
        </authorList>
    </citation>
    <scope>NUCLEOTIDE SEQUENCE</scope>
    <source>
        <strain evidence="1">CBHHK067</strain>
    </source>
</reference>
<accession>A0AAD7G864</accession>
<protein>
    <recommendedName>
        <fullName evidence="3">MYND-type domain-containing protein</fullName>
    </recommendedName>
</protein>